<dbReference type="SUPFAM" id="SSF53720">
    <property type="entry name" value="ALDH-like"/>
    <property type="match status" value="1"/>
</dbReference>
<dbReference type="GO" id="GO:0006081">
    <property type="term" value="P:aldehyde metabolic process"/>
    <property type="evidence" value="ECO:0000318"/>
    <property type="project" value="GO_Central"/>
</dbReference>
<dbReference type="STRING" id="3218.A0A2K1JBN9"/>
<evidence type="ECO:0000313" key="7">
    <source>
        <dbReference type="EnsemblPlants" id="Pp3c15_2700V3.1"/>
    </source>
</evidence>
<keyword evidence="2 3" id="KW-0560">Oxidoreductase</keyword>
<protein>
    <recommendedName>
        <fullName evidence="3">Aldehyde dehydrogenase</fullName>
    </recommendedName>
</protein>
<dbReference type="FunFam" id="3.40.309.10:FF:000003">
    <property type="entry name" value="Aldehyde dehydrogenase"/>
    <property type="match status" value="1"/>
</dbReference>
<evidence type="ECO:0000259" key="5">
    <source>
        <dbReference type="Pfam" id="PF00171"/>
    </source>
</evidence>
<dbReference type="EnsemblPlants" id="Pp3c15_2700V3.1">
    <property type="protein sequence ID" value="Pp3c15_2700V3.1"/>
    <property type="gene ID" value="Pp3c15_2700"/>
</dbReference>
<dbReference type="PANTHER" id="PTHR43570:SF16">
    <property type="entry name" value="ALDEHYDE DEHYDROGENASE TYPE III, ISOFORM Q"/>
    <property type="match status" value="1"/>
</dbReference>
<dbReference type="GO" id="GO:0005737">
    <property type="term" value="C:cytoplasm"/>
    <property type="evidence" value="ECO:0000318"/>
    <property type="project" value="GO_Central"/>
</dbReference>
<feature type="active site" evidence="4">
    <location>
        <position position="194"/>
    </location>
</feature>
<dbReference type="Gene3D" id="3.40.309.10">
    <property type="entry name" value="Aldehyde Dehydrogenase, Chain A, domain 2"/>
    <property type="match status" value="1"/>
</dbReference>
<evidence type="ECO:0000256" key="4">
    <source>
        <dbReference type="PIRSR" id="PIRSR036492-1"/>
    </source>
</evidence>
<sequence length="447" mass="49608">MSTMNPVPRLDTSQVASSLRAAFRTGRTRSVKWRLEQLHAIVKLLEENEEDIYWALDADLRKPRHEAFLSEIYTITASARYSIKNLHKWMAPAKKGVPLLAWPASASIVPEPLGVVFIMSPWNFPFMLAVDPLIGAISAGCAVCLKASEITPTTSALLARLIPKYLDTNAIQVFYGGRITMRAAARHLIPVTLELGGKCPLFIDDTVDLQVASRRIMSGKFSSNNGQACIAPDYILVEEHLAPKLIKQLQSTLVQFYGEDPRSTKDLARIVNKNHFQRLSRLLDHPSTAENIIHGGERDEESLYIAPTLIKDPPLSSPIMEEEIFGPLLPIITPKALEIYLFSTRKDYAMKFAEETSSGGLVMNDCIVQFAVSELPFGGVGESGTGAYHGVASFNTFSHYKSIFNKSLGVDVAFRYPPFTTQKQGMMRAFLEGRFVNFILLALGLQK</sequence>
<dbReference type="InterPro" id="IPR016163">
    <property type="entry name" value="Ald_DH_C"/>
</dbReference>
<reference evidence="6 8" key="1">
    <citation type="journal article" date="2008" name="Science">
        <title>The Physcomitrella genome reveals evolutionary insights into the conquest of land by plants.</title>
        <authorList>
            <person name="Rensing S."/>
            <person name="Lang D."/>
            <person name="Zimmer A."/>
            <person name="Terry A."/>
            <person name="Salamov A."/>
            <person name="Shapiro H."/>
            <person name="Nishiyama T."/>
            <person name="Perroud P.-F."/>
            <person name="Lindquist E."/>
            <person name="Kamisugi Y."/>
            <person name="Tanahashi T."/>
            <person name="Sakakibara K."/>
            <person name="Fujita T."/>
            <person name="Oishi K."/>
            <person name="Shin-I T."/>
            <person name="Kuroki Y."/>
            <person name="Toyoda A."/>
            <person name="Suzuki Y."/>
            <person name="Hashimoto A."/>
            <person name="Yamaguchi K."/>
            <person name="Sugano A."/>
            <person name="Kohara Y."/>
            <person name="Fujiyama A."/>
            <person name="Anterola A."/>
            <person name="Aoki S."/>
            <person name="Ashton N."/>
            <person name="Barbazuk W.B."/>
            <person name="Barker E."/>
            <person name="Bennetzen J."/>
            <person name="Bezanilla M."/>
            <person name="Blankenship R."/>
            <person name="Cho S.H."/>
            <person name="Dutcher S."/>
            <person name="Estelle M."/>
            <person name="Fawcett J.A."/>
            <person name="Gundlach H."/>
            <person name="Hanada K."/>
            <person name="Heyl A."/>
            <person name="Hicks K.A."/>
            <person name="Hugh J."/>
            <person name="Lohr M."/>
            <person name="Mayer K."/>
            <person name="Melkozernov A."/>
            <person name="Murata T."/>
            <person name="Nelson D."/>
            <person name="Pils B."/>
            <person name="Prigge M."/>
            <person name="Reiss B."/>
            <person name="Renner T."/>
            <person name="Rombauts S."/>
            <person name="Rushton P."/>
            <person name="Sanderfoot A."/>
            <person name="Schween G."/>
            <person name="Shiu S.-H."/>
            <person name="Stueber K."/>
            <person name="Theodoulou F.L."/>
            <person name="Tu H."/>
            <person name="Van de Peer Y."/>
            <person name="Verrier P.J."/>
            <person name="Waters E."/>
            <person name="Wood A."/>
            <person name="Yang L."/>
            <person name="Cove D."/>
            <person name="Cuming A."/>
            <person name="Hasebe M."/>
            <person name="Lucas S."/>
            <person name="Mishler D.B."/>
            <person name="Reski R."/>
            <person name="Grigoriev I."/>
            <person name="Quatrano R.S."/>
            <person name="Boore J.L."/>
        </authorList>
    </citation>
    <scope>NUCLEOTIDE SEQUENCE [LARGE SCALE GENOMIC DNA]</scope>
    <source>
        <strain evidence="7 8">cv. Gransden 2004</strain>
    </source>
</reference>
<dbReference type="PIRSF" id="PIRSF036492">
    <property type="entry name" value="ALDH"/>
    <property type="match status" value="1"/>
</dbReference>
<dbReference type="EMBL" id="ABEU02000015">
    <property type="protein sequence ID" value="PNR38940.1"/>
    <property type="molecule type" value="Genomic_DNA"/>
</dbReference>
<gene>
    <name evidence="6" type="ORF">PHYPA_019218</name>
</gene>
<evidence type="ECO:0000313" key="8">
    <source>
        <dbReference type="Proteomes" id="UP000006727"/>
    </source>
</evidence>
<dbReference type="AlphaFoldDB" id="A0A2K1JBN9"/>
<evidence type="ECO:0000256" key="3">
    <source>
        <dbReference type="PIRNR" id="PIRNR036492"/>
    </source>
</evidence>
<organism evidence="6">
    <name type="scientific">Physcomitrium patens</name>
    <name type="common">Spreading-leaved earth moss</name>
    <name type="synonym">Physcomitrella patens</name>
    <dbReference type="NCBI Taxonomy" id="3218"/>
    <lineage>
        <taxon>Eukaryota</taxon>
        <taxon>Viridiplantae</taxon>
        <taxon>Streptophyta</taxon>
        <taxon>Embryophyta</taxon>
        <taxon>Bryophyta</taxon>
        <taxon>Bryophytina</taxon>
        <taxon>Bryopsida</taxon>
        <taxon>Funariidae</taxon>
        <taxon>Funariales</taxon>
        <taxon>Funariaceae</taxon>
        <taxon>Physcomitrium</taxon>
    </lineage>
</organism>
<feature type="active site" evidence="4">
    <location>
        <position position="229"/>
    </location>
</feature>
<feature type="domain" description="Aldehyde dehydrogenase" evidence="5">
    <location>
        <begin position="177"/>
        <end position="403"/>
    </location>
</feature>
<dbReference type="Gene3D" id="3.40.605.10">
    <property type="entry name" value="Aldehyde Dehydrogenase, Chain A, domain 1"/>
    <property type="match status" value="2"/>
</dbReference>
<comment type="similarity">
    <text evidence="1 3">Belongs to the aldehyde dehydrogenase family.</text>
</comment>
<dbReference type="InterPro" id="IPR016162">
    <property type="entry name" value="Ald_DH_N"/>
</dbReference>
<name>A0A2K1JBN9_PHYPA</name>
<dbReference type="GO" id="GO:0004029">
    <property type="term" value="F:aldehyde dehydrogenase (NAD+) activity"/>
    <property type="evidence" value="ECO:0000318"/>
    <property type="project" value="GO_Central"/>
</dbReference>
<proteinExistence type="inferred from homology"/>
<dbReference type="Gramene" id="Pp3c15_2700V3.1">
    <property type="protein sequence ID" value="Pp3c15_2700V3.1"/>
    <property type="gene ID" value="Pp3c15_2700"/>
</dbReference>
<dbReference type="InParanoid" id="A0A2K1JBN9"/>
<dbReference type="InterPro" id="IPR015590">
    <property type="entry name" value="Aldehyde_DH_dom"/>
</dbReference>
<reference evidence="7" key="3">
    <citation type="submission" date="2020-12" db="UniProtKB">
        <authorList>
            <consortium name="EnsemblPlants"/>
        </authorList>
    </citation>
    <scope>IDENTIFICATION</scope>
</reference>
<dbReference type="PANTHER" id="PTHR43570">
    <property type="entry name" value="ALDEHYDE DEHYDROGENASE"/>
    <property type="match status" value="1"/>
</dbReference>
<evidence type="ECO:0000313" key="6">
    <source>
        <dbReference type="EMBL" id="PNR38940.1"/>
    </source>
</evidence>
<dbReference type="Proteomes" id="UP000006727">
    <property type="component" value="Chromosome 15"/>
</dbReference>
<evidence type="ECO:0000256" key="1">
    <source>
        <dbReference type="ARBA" id="ARBA00009986"/>
    </source>
</evidence>
<dbReference type="InterPro" id="IPR012394">
    <property type="entry name" value="Aldehyde_DH_NAD(P)"/>
</dbReference>
<reference evidence="6 8" key="2">
    <citation type="journal article" date="2018" name="Plant J.">
        <title>The Physcomitrella patens chromosome-scale assembly reveals moss genome structure and evolution.</title>
        <authorList>
            <person name="Lang D."/>
            <person name="Ullrich K.K."/>
            <person name="Murat F."/>
            <person name="Fuchs J."/>
            <person name="Jenkins J."/>
            <person name="Haas F.B."/>
            <person name="Piednoel M."/>
            <person name="Gundlach H."/>
            <person name="Van Bel M."/>
            <person name="Meyberg R."/>
            <person name="Vives C."/>
            <person name="Morata J."/>
            <person name="Symeonidi A."/>
            <person name="Hiss M."/>
            <person name="Muchero W."/>
            <person name="Kamisugi Y."/>
            <person name="Saleh O."/>
            <person name="Blanc G."/>
            <person name="Decker E.L."/>
            <person name="van Gessel N."/>
            <person name="Grimwood J."/>
            <person name="Hayes R.D."/>
            <person name="Graham S.W."/>
            <person name="Gunter L.E."/>
            <person name="McDaniel S.F."/>
            <person name="Hoernstein S.N.W."/>
            <person name="Larsson A."/>
            <person name="Li F.W."/>
            <person name="Perroud P.F."/>
            <person name="Phillips J."/>
            <person name="Ranjan P."/>
            <person name="Rokshar D.S."/>
            <person name="Rothfels C.J."/>
            <person name="Schneider L."/>
            <person name="Shu S."/>
            <person name="Stevenson D.W."/>
            <person name="Thummler F."/>
            <person name="Tillich M."/>
            <person name="Villarreal Aguilar J.C."/>
            <person name="Widiez T."/>
            <person name="Wong G.K."/>
            <person name="Wymore A."/>
            <person name="Zhang Y."/>
            <person name="Zimmer A.D."/>
            <person name="Quatrano R.S."/>
            <person name="Mayer K.F.X."/>
            <person name="Goodstein D."/>
            <person name="Casacuberta J.M."/>
            <person name="Vandepoele K."/>
            <person name="Reski R."/>
            <person name="Cuming A.C."/>
            <person name="Tuskan G.A."/>
            <person name="Maumus F."/>
            <person name="Salse J."/>
            <person name="Schmutz J."/>
            <person name="Rensing S.A."/>
        </authorList>
    </citation>
    <scope>NUCLEOTIDE SEQUENCE [LARGE SCALE GENOMIC DNA]</scope>
    <source>
        <strain evidence="7 8">cv. Gransden 2004</strain>
    </source>
</reference>
<dbReference type="InterPro" id="IPR016161">
    <property type="entry name" value="Ald_DH/histidinol_DH"/>
</dbReference>
<accession>A0A2K1JBN9</accession>
<evidence type="ECO:0000256" key="2">
    <source>
        <dbReference type="ARBA" id="ARBA00023002"/>
    </source>
</evidence>
<dbReference type="Pfam" id="PF00171">
    <property type="entry name" value="Aldedh"/>
    <property type="match status" value="1"/>
</dbReference>
<keyword evidence="8" id="KW-1185">Reference proteome</keyword>
<dbReference type="PaxDb" id="3218-PP1S124_90V6.1"/>